<keyword evidence="2 4" id="KW-0251">Elongation factor</keyword>
<evidence type="ECO:0000259" key="6">
    <source>
        <dbReference type="SMART" id="SM00888"/>
    </source>
</evidence>
<dbReference type="GO" id="GO:0005853">
    <property type="term" value="C:eukaryotic translation elongation factor 1 complex"/>
    <property type="evidence" value="ECO:0007669"/>
    <property type="project" value="InterPro"/>
</dbReference>
<dbReference type="PROSITE" id="PS00825">
    <property type="entry name" value="EF1BD_2"/>
    <property type="match status" value="1"/>
</dbReference>
<dbReference type="Pfam" id="PF10587">
    <property type="entry name" value="EF-1_beta_acid"/>
    <property type="match status" value="1"/>
</dbReference>
<keyword evidence="9" id="KW-1185">Reference proteome</keyword>
<protein>
    <recommendedName>
        <fullName evidence="10">Elongation factor 1-beta</fullName>
    </recommendedName>
</protein>
<evidence type="ECO:0008006" key="10">
    <source>
        <dbReference type="Google" id="ProtNLM"/>
    </source>
</evidence>
<dbReference type="PANTHER" id="PTHR11595">
    <property type="entry name" value="EF-HAND AND COILED-COIL DOMAIN-CONTAINING FAMILY MEMBER"/>
    <property type="match status" value="1"/>
</dbReference>
<dbReference type="GO" id="GO:0005829">
    <property type="term" value="C:cytosol"/>
    <property type="evidence" value="ECO:0007669"/>
    <property type="project" value="TreeGrafter"/>
</dbReference>
<dbReference type="InterPro" id="IPR014717">
    <property type="entry name" value="Transl_elong_EF1B/ribsomal_bS6"/>
</dbReference>
<dbReference type="SUPFAM" id="SSF54984">
    <property type="entry name" value="eEF-1beta-like"/>
    <property type="match status" value="1"/>
</dbReference>
<feature type="region of interest" description="Disordered" evidence="5">
    <location>
        <begin position="105"/>
        <end position="132"/>
    </location>
</feature>
<organism evidence="8 9">
    <name type="scientific">Apiosordaria backusii</name>
    <dbReference type="NCBI Taxonomy" id="314023"/>
    <lineage>
        <taxon>Eukaryota</taxon>
        <taxon>Fungi</taxon>
        <taxon>Dikarya</taxon>
        <taxon>Ascomycota</taxon>
        <taxon>Pezizomycotina</taxon>
        <taxon>Sordariomycetes</taxon>
        <taxon>Sordariomycetidae</taxon>
        <taxon>Sordariales</taxon>
        <taxon>Lasiosphaeriaceae</taxon>
        <taxon>Apiosordaria</taxon>
    </lineage>
</organism>
<dbReference type="SMART" id="SM01182">
    <property type="entry name" value="EF-1_beta_acid"/>
    <property type="match status" value="1"/>
</dbReference>
<dbReference type="InterPro" id="IPR049720">
    <property type="entry name" value="EF1B_bsu/dsu"/>
</dbReference>
<dbReference type="InterPro" id="IPR018940">
    <property type="entry name" value="EF-1_beta_acid_region_euk"/>
</dbReference>
<dbReference type="GO" id="GO:0003746">
    <property type="term" value="F:translation elongation factor activity"/>
    <property type="evidence" value="ECO:0007669"/>
    <property type="project" value="UniProtKB-KW"/>
</dbReference>
<dbReference type="Pfam" id="PF00736">
    <property type="entry name" value="EF1_GNE"/>
    <property type="match status" value="1"/>
</dbReference>
<dbReference type="Proteomes" id="UP001172159">
    <property type="component" value="Unassembled WGS sequence"/>
</dbReference>
<accession>A0AA40DS76</accession>
<feature type="domain" description="Elongation factor 1 beta central acidic region eukaryote" evidence="7">
    <location>
        <begin position="121"/>
        <end position="148"/>
    </location>
</feature>
<feature type="compositionally biased region" description="Acidic residues" evidence="5">
    <location>
        <begin position="111"/>
        <end position="131"/>
    </location>
</feature>
<proteinExistence type="inferred from homology"/>
<evidence type="ECO:0000256" key="5">
    <source>
        <dbReference type="SAM" id="MobiDB-lite"/>
    </source>
</evidence>
<dbReference type="InterPro" id="IPR036282">
    <property type="entry name" value="Glutathione-S-Trfase_C_sf"/>
</dbReference>
<dbReference type="EMBL" id="JAUKTV010000015">
    <property type="protein sequence ID" value="KAK0714229.1"/>
    <property type="molecule type" value="Genomic_DNA"/>
</dbReference>
<evidence type="ECO:0000256" key="3">
    <source>
        <dbReference type="ARBA" id="ARBA00022917"/>
    </source>
</evidence>
<keyword evidence="3 4" id="KW-0648">Protein biosynthesis</keyword>
<dbReference type="SUPFAM" id="SSF47616">
    <property type="entry name" value="GST C-terminal domain-like"/>
    <property type="match status" value="1"/>
</dbReference>
<dbReference type="InterPro" id="IPR014038">
    <property type="entry name" value="EF1B_bsu/dsu_GNE"/>
</dbReference>
<evidence type="ECO:0000256" key="1">
    <source>
        <dbReference type="ARBA" id="ARBA00007411"/>
    </source>
</evidence>
<dbReference type="PROSITE" id="PS00824">
    <property type="entry name" value="EF1BD_1"/>
    <property type="match status" value="1"/>
</dbReference>
<dbReference type="InterPro" id="IPR001326">
    <property type="entry name" value="Transl_elong_EF1B_B/D_CS"/>
</dbReference>
<feature type="domain" description="Translation elongation factor EF1B beta/delta subunit guanine nucleotide exchange" evidence="6">
    <location>
        <begin position="157"/>
        <end position="243"/>
    </location>
</feature>
<evidence type="ECO:0000259" key="7">
    <source>
        <dbReference type="SMART" id="SM01182"/>
    </source>
</evidence>
<dbReference type="Gene3D" id="3.30.70.60">
    <property type="match status" value="1"/>
</dbReference>
<evidence type="ECO:0000313" key="8">
    <source>
        <dbReference type="EMBL" id="KAK0714229.1"/>
    </source>
</evidence>
<dbReference type="CDD" id="cd00292">
    <property type="entry name" value="EF1B"/>
    <property type="match status" value="1"/>
</dbReference>
<dbReference type="AlphaFoldDB" id="A0AA40DS76"/>
<dbReference type="SMART" id="SM00888">
    <property type="entry name" value="EF1_GNE"/>
    <property type="match status" value="1"/>
</dbReference>
<evidence type="ECO:0000256" key="2">
    <source>
        <dbReference type="ARBA" id="ARBA00022768"/>
    </source>
</evidence>
<name>A0AA40DS76_9PEZI</name>
<reference evidence="8" key="1">
    <citation type="submission" date="2023-06" db="EMBL/GenBank/DDBJ databases">
        <title>Genome-scale phylogeny and comparative genomics of the fungal order Sordariales.</title>
        <authorList>
            <consortium name="Lawrence Berkeley National Laboratory"/>
            <person name="Hensen N."/>
            <person name="Bonometti L."/>
            <person name="Westerberg I."/>
            <person name="Brannstrom I.O."/>
            <person name="Guillou S."/>
            <person name="Cros-Aarteil S."/>
            <person name="Calhoun S."/>
            <person name="Haridas S."/>
            <person name="Kuo A."/>
            <person name="Mondo S."/>
            <person name="Pangilinan J."/>
            <person name="Riley R."/>
            <person name="Labutti K."/>
            <person name="Andreopoulos B."/>
            <person name="Lipzen A."/>
            <person name="Chen C."/>
            <person name="Yanf M."/>
            <person name="Daum C."/>
            <person name="Ng V."/>
            <person name="Clum A."/>
            <person name="Steindorff A."/>
            <person name="Ohm R."/>
            <person name="Martin F."/>
            <person name="Silar P."/>
            <person name="Natvig D."/>
            <person name="Lalanne C."/>
            <person name="Gautier V."/>
            <person name="Ament-Velasquez S.L."/>
            <person name="Kruys A."/>
            <person name="Hutchinson M.I."/>
            <person name="Powell A.J."/>
            <person name="Barry K."/>
            <person name="Miller A.N."/>
            <person name="Grigoriev I.V."/>
            <person name="Debuchy R."/>
            <person name="Gladieux P."/>
            <person name="Thoren M.H."/>
            <person name="Johannesson H."/>
        </authorList>
    </citation>
    <scope>NUCLEOTIDE SEQUENCE</scope>
    <source>
        <strain evidence="8">CBS 540.89</strain>
    </source>
</reference>
<gene>
    <name evidence="8" type="ORF">B0T21DRAFT_297273</name>
</gene>
<dbReference type="GO" id="GO:0005085">
    <property type="term" value="F:guanyl-nucleotide exchange factor activity"/>
    <property type="evidence" value="ECO:0007669"/>
    <property type="project" value="TreeGrafter"/>
</dbReference>
<comment type="caution">
    <text evidence="8">The sequence shown here is derived from an EMBL/GenBank/DDBJ whole genome shotgun (WGS) entry which is preliminary data.</text>
</comment>
<dbReference type="InterPro" id="IPR036219">
    <property type="entry name" value="eEF-1beta-like_sf"/>
</dbReference>
<dbReference type="FunFam" id="3.30.70.60:FF:000001">
    <property type="entry name" value="Elongation factor 1-beta 1 like"/>
    <property type="match status" value="1"/>
</dbReference>
<evidence type="ECO:0000313" key="9">
    <source>
        <dbReference type="Proteomes" id="UP001172159"/>
    </source>
</evidence>
<sequence>MGFTDLLSDAGLTVLNNWLLTRSYITGYVVFFPFTPLASYSPSQADIVTFKALSSAPDAAKYPNAARWYKHIASYEDEFTTLPGDASKPYTVYGPEVAEVTINPAKAPEKAEEEEEEDVDLFGSDDEEEDAEAARIREERLAEYRKKKEGKVKPAAKSVVTLDVKPWDDETDMVALEEGVRAIEQDGLVWGASKLVAVGFGIKKLQINLVVEDEKVSLDDLQEKIAELEDYVQSSDVVAMQKL</sequence>
<comment type="similarity">
    <text evidence="1 4">Belongs to the EF-1-beta/EF-1-delta family.</text>
</comment>
<evidence type="ECO:0000256" key="4">
    <source>
        <dbReference type="RuleBase" id="RU003791"/>
    </source>
</evidence>
<dbReference type="PANTHER" id="PTHR11595:SF21">
    <property type="entry name" value="ELONGATION FACTOR 1-BETA"/>
    <property type="match status" value="1"/>
</dbReference>